<feature type="region of interest" description="Disordered" evidence="1">
    <location>
        <begin position="1"/>
        <end position="36"/>
    </location>
</feature>
<organism evidence="4 5">
    <name type="scientific">Ammonicoccus fulvus</name>
    <dbReference type="NCBI Taxonomy" id="3138240"/>
    <lineage>
        <taxon>Bacteria</taxon>
        <taxon>Bacillati</taxon>
        <taxon>Actinomycetota</taxon>
        <taxon>Actinomycetes</taxon>
        <taxon>Propionibacteriales</taxon>
        <taxon>Propionibacteriaceae</taxon>
        <taxon>Ammonicoccus</taxon>
    </lineage>
</organism>
<feature type="transmembrane region" description="Helical" evidence="2">
    <location>
        <begin position="93"/>
        <end position="123"/>
    </location>
</feature>
<feature type="domain" description="DUF4190" evidence="3">
    <location>
        <begin position="58"/>
        <end position="112"/>
    </location>
</feature>
<keyword evidence="2" id="KW-0812">Transmembrane</keyword>
<dbReference type="Proteomes" id="UP001442841">
    <property type="component" value="Chromosome"/>
</dbReference>
<sequence>MSSPYQGPQDPYRPDPSGPAGFPTYPPPPSAYAPPPGAAPMQPYSYGSPYASQSTNTLAIIALVTSFFVPIAGIICGHLSLGQIRRTGENGRGLALAGLIIGYAYTAFIVLYFIFVIAMVIGFGGF</sequence>
<keyword evidence="2" id="KW-1133">Transmembrane helix</keyword>
<proteinExistence type="predicted"/>
<gene>
    <name evidence="4" type="ORF">AADG42_06050</name>
</gene>
<evidence type="ECO:0000256" key="1">
    <source>
        <dbReference type="SAM" id="MobiDB-lite"/>
    </source>
</evidence>
<feature type="transmembrane region" description="Helical" evidence="2">
    <location>
        <begin position="58"/>
        <end position="81"/>
    </location>
</feature>
<evidence type="ECO:0000256" key="2">
    <source>
        <dbReference type="SAM" id="Phobius"/>
    </source>
</evidence>
<evidence type="ECO:0000313" key="5">
    <source>
        <dbReference type="Proteomes" id="UP001442841"/>
    </source>
</evidence>
<name>A0ABZ3FN82_9ACTN</name>
<accession>A0ABZ3FN82</accession>
<dbReference type="RefSeq" id="WP_425308322.1">
    <property type="nucleotide sequence ID" value="NZ_CP154795.1"/>
</dbReference>
<evidence type="ECO:0000259" key="3">
    <source>
        <dbReference type="Pfam" id="PF13828"/>
    </source>
</evidence>
<dbReference type="EMBL" id="CP154795">
    <property type="protein sequence ID" value="XAN06882.1"/>
    <property type="molecule type" value="Genomic_DNA"/>
</dbReference>
<reference evidence="4 5" key="1">
    <citation type="submission" date="2024-04" db="EMBL/GenBank/DDBJ databases">
        <title>Isolation of an actinomycete strain from pig manure.</title>
        <authorList>
            <person name="Gong T."/>
            <person name="Yu Z."/>
            <person name="An M."/>
            <person name="Wei C."/>
            <person name="Yang W."/>
            <person name="Liu L."/>
        </authorList>
    </citation>
    <scope>NUCLEOTIDE SEQUENCE [LARGE SCALE GENOMIC DNA]</scope>
    <source>
        <strain evidence="4 5">ZF39</strain>
    </source>
</reference>
<keyword evidence="5" id="KW-1185">Reference proteome</keyword>
<dbReference type="Pfam" id="PF13828">
    <property type="entry name" value="DUF4190"/>
    <property type="match status" value="1"/>
</dbReference>
<protein>
    <submittedName>
        <fullName evidence="4">DUF4190 domain-containing protein</fullName>
    </submittedName>
</protein>
<evidence type="ECO:0000313" key="4">
    <source>
        <dbReference type="EMBL" id="XAN06882.1"/>
    </source>
</evidence>
<keyword evidence="2" id="KW-0472">Membrane</keyword>
<dbReference type="InterPro" id="IPR025241">
    <property type="entry name" value="DUF4190"/>
</dbReference>
<feature type="compositionally biased region" description="Pro residues" evidence="1">
    <location>
        <begin position="24"/>
        <end position="36"/>
    </location>
</feature>